<feature type="domain" description="CCHC-type" evidence="5">
    <location>
        <begin position="106"/>
        <end position="120"/>
    </location>
</feature>
<evidence type="ECO:0000313" key="8">
    <source>
        <dbReference type="EMBL" id="GJS86183.1"/>
    </source>
</evidence>
<feature type="domain" description="Reverse transcriptase" evidence="6">
    <location>
        <begin position="1627"/>
        <end position="1817"/>
    </location>
</feature>
<dbReference type="InterPro" id="IPR053134">
    <property type="entry name" value="RNA-dir_DNA_polymerase"/>
</dbReference>
<keyword evidence="9" id="KW-1185">Reference proteome</keyword>
<dbReference type="SUPFAM" id="SSF57756">
    <property type="entry name" value="Retrovirus zinc finger-like domains"/>
    <property type="match status" value="1"/>
</dbReference>
<dbReference type="PROSITE" id="PS50158">
    <property type="entry name" value="ZF_CCHC"/>
    <property type="match status" value="2"/>
</dbReference>
<dbReference type="PROSITE" id="PS50994">
    <property type="entry name" value="INTEGRASE"/>
    <property type="match status" value="1"/>
</dbReference>
<dbReference type="PROSITE" id="PS50878">
    <property type="entry name" value="RT_POL"/>
    <property type="match status" value="1"/>
</dbReference>
<reference evidence="8" key="1">
    <citation type="journal article" date="2022" name="Int. J. Mol. Sci.">
        <title>Draft Genome of Tanacetum Coccineum: Genomic Comparison of Closely Related Tanacetum-Family Plants.</title>
        <authorList>
            <person name="Yamashiro T."/>
            <person name="Shiraishi A."/>
            <person name="Nakayama K."/>
            <person name="Satake H."/>
        </authorList>
    </citation>
    <scope>NUCLEOTIDE SEQUENCE</scope>
</reference>
<evidence type="ECO:0000256" key="1">
    <source>
        <dbReference type="ARBA" id="ARBA00022750"/>
    </source>
</evidence>
<dbReference type="Gene3D" id="3.10.10.10">
    <property type="entry name" value="HIV Type 1 Reverse Transcriptase, subunit A, domain 1"/>
    <property type="match status" value="1"/>
</dbReference>
<evidence type="ECO:0000259" key="7">
    <source>
        <dbReference type="PROSITE" id="PS50994"/>
    </source>
</evidence>
<feature type="region of interest" description="Disordered" evidence="4">
    <location>
        <begin position="13"/>
        <end position="48"/>
    </location>
</feature>
<evidence type="ECO:0000313" key="9">
    <source>
        <dbReference type="Proteomes" id="UP001151760"/>
    </source>
</evidence>
<evidence type="ECO:0000259" key="6">
    <source>
        <dbReference type="PROSITE" id="PS50878"/>
    </source>
</evidence>
<proteinExistence type="predicted"/>
<keyword evidence="1" id="KW-0645">Protease</keyword>
<evidence type="ECO:0000256" key="4">
    <source>
        <dbReference type="SAM" id="MobiDB-lite"/>
    </source>
</evidence>
<dbReference type="InterPro" id="IPR043502">
    <property type="entry name" value="DNA/RNA_pol_sf"/>
</dbReference>
<keyword evidence="1" id="KW-0378">Hydrolase</keyword>
<evidence type="ECO:0000256" key="3">
    <source>
        <dbReference type="SAM" id="Coils"/>
    </source>
</evidence>
<gene>
    <name evidence="8" type="ORF">Tco_0752724</name>
</gene>
<dbReference type="CDD" id="cd01647">
    <property type="entry name" value="RT_LTR"/>
    <property type="match status" value="1"/>
</dbReference>
<dbReference type="SUPFAM" id="SSF53098">
    <property type="entry name" value="Ribonuclease H-like"/>
    <property type="match status" value="1"/>
</dbReference>
<feature type="compositionally biased region" description="Low complexity" evidence="4">
    <location>
        <begin position="1443"/>
        <end position="1453"/>
    </location>
</feature>
<feature type="region of interest" description="Disordered" evidence="4">
    <location>
        <begin position="1110"/>
        <end position="1160"/>
    </location>
</feature>
<feature type="coiled-coil region" evidence="3">
    <location>
        <begin position="224"/>
        <end position="286"/>
    </location>
</feature>
<dbReference type="Pfam" id="PF22936">
    <property type="entry name" value="Pol_BBD"/>
    <property type="match status" value="1"/>
</dbReference>
<organism evidence="8 9">
    <name type="scientific">Tanacetum coccineum</name>
    <dbReference type="NCBI Taxonomy" id="301880"/>
    <lineage>
        <taxon>Eukaryota</taxon>
        <taxon>Viridiplantae</taxon>
        <taxon>Streptophyta</taxon>
        <taxon>Embryophyta</taxon>
        <taxon>Tracheophyta</taxon>
        <taxon>Spermatophyta</taxon>
        <taxon>Magnoliopsida</taxon>
        <taxon>eudicotyledons</taxon>
        <taxon>Gunneridae</taxon>
        <taxon>Pentapetalae</taxon>
        <taxon>asterids</taxon>
        <taxon>campanulids</taxon>
        <taxon>Asterales</taxon>
        <taxon>Asteraceae</taxon>
        <taxon>Asteroideae</taxon>
        <taxon>Anthemideae</taxon>
        <taxon>Anthemidinae</taxon>
        <taxon>Tanacetum</taxon>
    </lineage>
</organism>
<feature type="domain" description="Integrase catalytic" evidence="7">
    <location>
        <begin position="757"/>
        <end position="923"/>
    </location>
</feature>
<dbReference type="InterPro" id="IPR057670">
    <property type="entry name" value="SH3_retrovirus"/>
</dbReference>
<dbReference type="EMBL" id="BQNB010011104">
    <property type="protein sequence ID" value="GJS86183.1"/>
    <property type="molecule type" value="Genomic_DNA"/>
</dbReference>
<dbReference type="Proteomes" id="UP001151760">
    <property type="component" value="Unassembled WGS sequence"/>
</dbReference>
<keyword evidence="3" id="KW-0175">Coiled coil</keyword>
<comment type="caution">
    <text evidence="8">The sequence shown here is derived from an EMBL/GenBank/DDBJ whole genome shotgun (WGS) entry which is preliminary data.</text>
</comment>
<accession>A0ABQ4ZBE7</accession>
<sequence>MSMDDLYNNLKVHEPEVQGMSSSSSSTQNMAFVSSSNNNTSSSNEAVNAAHGVTTASTQVNTEEMDLRWQMAMLTMRARRFLKNTRRKLTVNGNETISFDKSKVECYNCHKRGHFARECRVQRNQDNKYKESLRRSVPVETSTSTALVSCDGLGRYDWSNQAEEGPNNALMAYLSSSSDSEVSNDSNCSTSCMETVKLLKSQNDQLLRDLKKSSLMVLGYKTGLESMEEKLEFYKKNESVYVENINGLKKDIQVGEITIRELRNKLEKIQKEKDSIQFNVDKLENASKSLNKLIECQIVDNCKKGLDYEKYNAVPPPYTINFMPPTPDLSFTGLDEFVNKLVVENRKSDEEVSKVQDYALWEVIENGNSGDLYLKNKTQEYGTSVALMSVTCICSKEKTNKKNVWKARCLLYGSSPNDHQLTFSQLQYAKTMFADIEIDLGGSRRLLRAILEDDLERHIDLKVELSLLSMGKRDPEFKSYGSGEKQVSEDTSSFVESPLIVDKETVFLDKKIEIAKPKNHEKPVKSQLVNTARPKVVNTVRPHSAVVNVVRVNQGKPQQDDTGFIDSGCSRHMTGNIAYLSDFKEFDRGYVTFGGGAHGGRIFGKGTLKTDSLDFEDVYFVNELKFNLFSVSQMCDKKNYVLFTDTECLVLSPNFKLPDESQILLKIPRKDNMYSFDMKNIVPKESLTCLVAKATSDESMLWHRRLGHINFKNINKLVKDNLVRGLPTKRFENDQTCVACLKGKQHRASCKSKVLNPITKPLFMLHMDLFGPTFMSSLMHKKYCLVVTDDYSRFTWVFFLTTKDETSEILKNFIKEIENLVDKKVKIIRSDNGTEFKNKVMDDFYREKGIKREYSVAKTPQQNGVAEMMNRTLIEVARTMLADSKLPITFWAEAVSTACYVQNRVLVVKPYNKTPYEFFRGFKPALSFMRPFGCHVTILNTLDSLGKFDGKSFEGFFVGYSLSSKAFRVYNTRTRRVEENLHIGFLENKPMIKGNGPKWLFDIDSLTQSMKLVALRLQWLIICDYICIRHARYGSCQIRKIHGHPYTAQSSPFEDGQDIADVPYVTCHSEDEILVRGASLPIVAHPLQIHQDYVHVSVWRRSRRGRWGSEEVSQLNTCRRDDDDDEEEEEEPSGDDANDEDEDEVIEEEEHPSLANSDPLVHHMTARISIRDEPSISLPPREEGQTGPRFHYHLGKRLGQTMGLVCTMDTKIRMTNESEEGGMGLEMLEWTRRISMLDRVILRTGKPGISECCRQCLMIVLPYETARLLALVALVPRGLGTLSIVVATYMKRLKIYSICSVVSDGVSRQMIFTGCRQLTVGVWLDKWTDYRDSRDSFGGSSLANLPRGGLVAIFLMPENADKYCFEDEMKKSMVELYTDFEVKESDKVERYVGGLPDMIQGSVVASKLKTMQEATEMESKLMNKKINTITERQAENKQKFENTSRNNQNQQQQENKRQNTGRAYTAGSGDNKSYTGSKPLCSKCNYHHNGPCAPKCYKCNKFGHLGHNCRSSASVNPSSNQRGNGTGQGPTCFKCEVLGYFKTDYLQMKNNNNNHGNQGRNANAPAKVFVWGCRTNQIPMSCMDFPDVFPGDLPGLPLARQVEFQIDLVPGAAPVARAPYRLAPSEMKELSEQLQELSNKGFIRSVPPPWGSSSLVCQEERRFIRMCIDYQELNKLTVKNRYPLPRIDDLFDQLQGSSVYLKIDLRSGYHQLRVREEDIPKTLFRNRYGHYEFQVMPFGLTNAPAVFMDLMNRVCKPYLDKFVIVFIDDIMIYSKNKQEHKDHLKLILELLKKEELYAKFSKCEFLIPNVQFLGHVINSKGILVDPAKVQSHLKIRHLLGRRRNQPLRVRALVMTIGLDLPKNSNCSGLVSSGSRENLKIEDVGRRSYVLANGEVKPQNVSVPLDGLHFDDKLQFVEEPVEIMDREVKTGLRRSRIPLIKV</sequence>
<dbReference type="Pfam" id="PF00098">
    <property type="entry name" value="zf-CCHC"/>
    <property type="match status" value="1"/>
</dbReference>
<dbReference type="PANTHER" id="PTHR24559">
    <property type="entry name" value="TRANSPOSON TY3-I GAG-POL POLYPROTEIN"/>
    <property type="match status" value="1"/>
</dbReference>
<feature type="region of interest" description="Disordered" evidence="4">
    <location>
        <begin position="1438"/>
        <end position="1474"/>
    </location>
</feature>
<dbReference type="Pfam" id="PF00078">
    <property type="entry name" value="RVT_1"/>
    <property type="match status" value="1"/>
</dbReference>
<dbReference type="InterPro" id="IPR036397">
    <property type="entry name" value="RNaseH_sf"/>
</dbReference>
<dbReference type="InterPro" id="IPR043128">
    <property type="entry name" value="Rev_trsase/Diguanyl_cyclase"/>
</dbReference>
<dbReference type="InterPro" id="IPR001584">
    <property type="entry name" value="Integrase_cat-core"/>
</dbReference>
<dbReference type="Pfam" id="PF00665">
    <property type="entry name" value="rve"/>
    <property type="match status" value="1"/>
</dbReference>
<keyword evidence="2" id="KW-0862">Zinc</keyword>
<feature type="domain" description="CCHC-type" evidence="5">
    <location>
        <begin position="1495"/>
        <end position="1511"/>
    </location>
</feature>
<dbReference type="SMART" id="SM00343">
    <property type="entry name" value="ZnF_C2HC"/>
    <property type="match status" value="2"/>
</dbReference>
<feature type="compositionally biased region" description="Acidic residues" evidence="4">
    <location>
        <begin position="1122"/>
        <end position="1150"/>
    </location>
</feature>
<keyword evidence="2" id="KW-0863">Zinc-finger</keyword>
<dbReference type="PANTHER" id="PTHR24559:SF427">
    <property type="entry name" value="RNA-DIRECTED DNA POLYMERASE"/>
    <property type="match status" value="1"/>
</dbReference>
<dbReference type="SUPFAM" id="SSF56672">
    <property type="entry name" value="DNA/RNA polymerases"/>
    <property type="match status" value="1"/>
</dbReference>
<keyword evidence="2" id="KW-0479">Metal-binding</keyword>
<dbReference type="Gene3D" id="4.10.60.10">
    <property type="entry name" value="Zinc finger, CCHC-type"/>
    <property type="match status" value="2"/>
</dbReference>
<dbReference type="Gene3D" id="3.30.420.10">
    <property type="entry name" value="Ribonuclease H-like superfamily/Ribonuclease H"/>
    <property type="match status" value="1"/>
</dbReference>
<dbReference type="InterPro" id="IPR025724">
    <property type="entry name" value="GAG-pre-integrase_dom"/>
</dbReference>
<dbReference type="InterPro" id="IPR012337">
    <property type="entry name" value="RNaseH-like_sf"/>
</dbReference>
<dbReference type="Pfam" id="PF25597">
    <property type="entry name" value="SH3_retrovirus"/>
    <property type="match status" value="1"/>
</dbReference>
<evidence type="ECO:0000259" key="5">
    <source>
        <dbReference type="PROSITE" id="PS50158"/>
    </source>
</evidence>
<protein>
    <submittedName>
        <fullName evidence="8">Ribonuclease H-like domain-containing protein</fullName>
    </submittedName>
</protein>
<dbReference type="InterPro" id="IPR000477">
    <property type="entry name" value="RT_dom"/>
</dbReference>
<dbReference type="Gene3D" id="3.30.70.270">
    <property type="match status" value="1"/>
</dbReference>
<dbReference type="InterPro" id="IPR001878">
    <property type="entry name" value="Znf_CCHC"/>
</dbReference>
<feature type="compositionally biased region" description="Low complexity" evidence="4">
    <location>
        <begin position="34"/>
        <end position="44"/>
    </location>
</feature>
<evidence type="ECO:0000256" key="2">
    <source>
        <dbReference type="PROSITE-ProRule" id="PRU00047"/>
    </source>
</evidence>
<keyword evidence="1" id="KW-0064">Aspartyl protease</keyword>
<dbReference type="InterPro" id="IPR036875">
    <property type="entry name" value="Znf_CCHC_sf"/>
</dbReference>
<reference evidence="8" key="2">
    <citation type="submission" date="2022-01" db="EMBL/GenBank/DDBJ databases">
        <authorList>
            <person name="Yamashiro T."/>
            <person name="Shiraishi A."/>
            <person name="Satake H."/>
            <person name="Nakayama K."/>
        </authorList>
    </citation>
    <scope>NUCLEOTIDE SEQUENCE</scope>
</reference>
<dbReference type="Pfam" id="PF13976">
    <property type="entry name" value="gag_pre-integrs"/>
    <property type="match status" value="1"/>
</dbReference>
<dbReference type="InterPro" id="IPR054722">
    <property type="entry name" value="PolX-like_BBD"/>
</dbReference>
<name>A0ABQ4ZBE7_9ASTR</name>